<evidence type="ECO:0000313" key="2">
    <source>
        <dbReference type="Proteomes" id="UP000325081"/>
    </source>
</evidence>
<reference evidence="2" key="1">
    <citation type="journal article" date="2019" name="Curr. Biol.">
        <title>Genome Sequence of Striga asiatica Provides Insight into the Evolution of Plant Parasitism.</title>
        <authorList>
            <person name="Yoshida S."/>
            <person name="Kim S."/>
            <person name="Wafula E.K."/>
            <person name="Tanskanen J."/>
            <person name="Kim Y.M."/>
            <person name="Honaas L."/>
            <person name="Yang Z."/>
            <person name="Spallek T."/>
            <person name="Conn C.E."/>
            <person name="Ichihashi Y."/>
            <person name="Cheong K."/>
            <person name="Cui S."/>
            <person name="Der J.P."/>
            <person name="Gundlach H."/>
            <person name="Jiao Y."/>
            <person name="Hori C."/>
            <person name="Ishida J.K."/>
            <person name="Kasahara H."/>
            <person name="Kiba T."/>
            <person name="Kim M.S."/>
            <person name="Koo N."/>
            <person name="Laohavisit A."/>
            <person name="Lee Y.H."/>
            <person name="Lumba S."/>
            <person name="McCourt P."/>
            <person name="Mortimer J.C."/>
            <person name="Mutuku J.M."/>
            <person name="Nomura T."/>
            <person name="Sasaki-Sekimoto Y."/>
            <person name="Seto Y."/>
            <person name="Wang Y."/>
            <person name="Wakatake T."/>
            <person name="Sakakibara H."/>
            <person name="Demura T."/>
            <person name="Yamaguchi S."/>
            <person name="Yoneyama K."/>
            <person name="Manabe R.I."/>
            <person name="Nelson D.C."/>
            <person name="Schulman A.H."/>
            <person name="Timko M.P."/>
            <person name="dePamphilis C.W."/>
            <person name="Choi D."/>
            <person name="Shirasu K."/>
        </authorList>
    </citation>
    <scope>NUCLEOTIDE SEQUENCE [LARGE SCALE GENOMIC DNA]</scope>
    <source>
        <strain evidence="2">cv. UVA1</strain>
    </source>
</reference>
<keyword evidence="2" id="KW-1185">Reference proteome</keyword>
<evidence type="ECO:0000313" key="1">
    <source>
        <dbReference type="EMBL" id="GER42867.1"/>
    </source>
</evidence>
<accession>A0A5A7QEP3</accession>
<dbReference type="EMBL" id="BKCP01006482">
    <property type="protein sequence ID" value="GER42867.1"/>
    <property type="molecule type" value="Genomic_DNA"/>
</dbReference>
<dbReference type="AlphaFoldDB" id="A0A5A7QEP3"/>
<sequence>MDSQPQKIQTHISKAWELRLVLCERTDGQHRATLECRHIERGLPALTTQCISSRPREFHREELETRVTRVTTCASPAPAARDGIRDAVSVAARDQALAIRVAVHEVVSAAREKPRASTNSRPDVSPATLRIPEYIALLSTINGQKEQSLS</sequence>
<organism evidence="1 2">
    <name type="scientific">Striga asiatica</name>
    <name type="common">Asiatic witchweed</name>
    <name type="synonym">Buchnera asiatica</name>
    <dbReference type="NCBI Taxonomy" id="4170"/>
    <lineage>
        <taxon>Eukaryota</taxon>
        <taxon>Viridiplantae</taxon>
        <taxon>Streptophyta</taxon>
        <taxon>Embryophyta</taxon>
        <taxon>Tracheophyta</taxon>
        <taxon>Spermatophyta</taxon>
        <taxon>Magnoliopsida</taxon>
        <taxon>eudicotyledons</taxon>
        <taxon>Gunneridae</taxon>
        <taxon>Pentapetalae</taxon>
        <taxon>asterids</taxon>
        <taxon>lamiids</taxon>
        <taxon>Lamiales</taxon>
        <taxon>Orobanchaceae</taxon>
        <taxon>Buchnereae</taxon>
        <taxon>Striga</taxon>
    </lineage>
</organism>
<name>A0A5A7QEP3_STRAF</name>
<comment type="caution">
    <text evidence="1">The sequence shown here is derived from an EMBL/GenBank/DDBJ whole genome shotgun (WGS) entry which is preliminary data.</text>
</comment>
<dbReference type="Proteomes" id="UP000325081">
    <property type="component" value="Unassembled WGS sequence"/>
</dbReference>
<proteinExistence type="predicted"/>
<protein>
    <submittedName>
        <fullName evidence="1">UDP-glucose dehydrogenase</fullName>
    </submittedName>
</protein>
<gene>
    <name evidence="1" type="ORF">STAS_19685</name>
</gene>